<sequence>MRARAPAAVARPGPLFSAARVRASRLRCVECQGSVVDRWLIGDRSGIGQRLINGSPAWVHD</sequence>
<proteinExistence type="predicted"/>
<protein>
    <submittedName>
        <fullName evidence="1">Uncharacterized protein</fullName>
    </submittedName>
</protein>
<accession>A0AAX0UA09</accession>
<comment type="caution">
    <text evidence="1">The sequence shown here is derived from an EMBL/GenBank/DDBJ whole genome shotgun (WGS) entry which is preliminary data.</text>
</comment>
<dbReference type="EMBL" id="PHRB01000018">
    <property type="protein sequence ID" value="PJO64813.1"/>
    <property type="molecule type" value="Genomic_DNA"/>
</dbReference>
<evidence type="ECO:0000313" key="2">
    <source>
        <dbReference type="Proteomes" id="UP000231878"/>
    </source>
</evidence>
<dbReference type="Proteomes" id="UP000231878">
    <property type="component" value="Unassembled WGS sequence"/>
</dbReference>
<dbReference type="AlphaFoldDB" id="A0AAX0UA09"/>
<name>A0AAX0UA09_BURPE</name>
<gene>
    <name evidence="1" type="ORF">CWD88_19090</name>
</gene>
<organism evidence="1 2">
    <name type="scientific">Burkholderia pseudomallei</name>
    <name type="common">Pseudomonas pseudomallei</name>
    <dbReference type="NCBI Taxonomy" id="28450"/>
    <lineage>
        <taxon>Bacteria</taxon>
        <taxon>Pseudomonadati</taxon>
        <taxon>Pseudomonadota</taxon>
        <taxon>Betaproteobacteria</taxon>
        <taxon>Burkholderiales</taxon>
        <taxon>Burkholderiaceae</taxon>
        <taxon>Burkholderia</taxon>
        <taxon>pseudomallei group</taxon>
    </lineage>
</organism>
<evidence type="ECO:0000313" key="1">
    <source>
        <dbReference type="EMBL" id="PJO64813.1"/>
    </source>
</evidence>
<reference evidence="1 2" key="1">
    <citation type="submission" date="2017-11" db="EMBL/GenBank/DDBJ databases">
        <title>Molecular characterization of Burkholderia pseudomallei and closely related isolates from Vietnam.</title>
        <authorList>
            <person name="Ustinov D.V."/>
            <person name="Antonov A.S."/>
            <person name="Avdusheva E.F."/>
            <person name="Shpak I.M."/>
            <person name="Zakharova I.B."/>
            <person name="Thi L.A."/>
            <person name="Teteryatnikova N."/>
            <person name="Lopasteyskaya Y.A."/>
            <person name="Kuzyutina J.A."/>
            <person name="Ngo T.N."/>
            <person name="Victorov D.V."/>
        </authorList>
    </citation>
    <scope>NUCLEOTIDE SEQUENCE [LARGE SCALE GENOMIC DNA]</scope>
    <source>
        <strain evidence="1 2">V1512</strain>
    </source>
</reference>